<sequence>MQSRRVYGGIAVLPAFTPWHHTVKAQQPDPPVQNLMRAHFKGPGRKANCSCVKRRSVTPLGWGGHSPNHIRNFISHSAE</sequence>
<gene>
    <name evidence="1" type="ORF">CEXT_107331</name>
</gene>
<dbReference type="Proteomes" id="UP001054945">
    <property type="component" value="Unassembled WGS sequence"/>
</dbReference>
<reference evidence="1 2" key="1">
    <citation type="submission" date="2021-06" db="EMBL/GenBank/DDBJ databases">
        <title>Caerostris extrusa draft genome.</title>
        <authorList>
            <person name="Kono N."/>
            <person name="Arakawa K."/>
        </authorList>
    </citation>
    <scope>NUCLEOTIDE SEQUENCE [LARGE SCALE GENOMIC DNA]</scope>
</reference>
<dbReference type="AlphaFoldDB" id="A0AAV4VRH2"/>
<dbReference type="EMBL" id="BPLR01015017">
    <property type="protein sequence ID" value="GIY72985.1"/>
    <property type="molecule type" value="Genomic_DNA"/>
</dbReference>
<evidence type="ECO:0000313" key="2">
    <source>
        <dbReference type="Proteomes" id="UP001054945"/>
    </source>
</evidence>
<comment type="caution">
    <text evidence="1">The sequence shown here is derived from an EMBL/GenBank/DDBJ whole genome shotgun (WGS) entry which is preliminary data.</text>
</comment>
<name>A0AAV4VRH2_CAEEX</name>
<organism evidence="1 2">
    <name type="scientific">Caerostris extrusa</name>
    <name type="common">Bark spider</name>
    <name type="synonym">Caerostris bankana</name>
    <dbReference type="NCBI Taxonomy" id="172846"/>
    <lineage>
        <taxon>Eukaryota</taxon>
        <taxon>Metazoa</taxon>
        <taxon>Ecdysozoa</taxon>
        <taxon>Arthropoda</taxon>
        <taxon>Chelicerata</taxon>
        <taxon>Arachnida</taxon>
        <taxon>Araneae</taxon>
        <taxon>Araneomorphae</taxon>
        <taxon>Entelegynae</taxon>
        <taxon>Araneoidea</taxon>
        <taxon>Araneidae</taxon>
        <taxon>Caerostris</taxon>
    </lineage>
</organism>
<evidence type="ECO:0000313" key="1">
    <source>
        <dbReference type="EMBL" id="GIY72985.1"/>
    </source>
</evidence>
<accession>A0AAV4VRH2</accession>
<evidence type="ECO:0008006" key="3">
    <source>
        <dbReference type="Google" id="ProtNLM"/>
    </source>
</evidence>
<proteinExistence type="predicted"/>
<protein>
    <recommendedName>
        <fullName evidence="3">Secreted protein</fullName>
    </recommendedName>
</protein>
<keyword evidence="2" id="KW-1185">Reference proteome</keyword>